<dbReference type="InterPro" id="IPR018497">
    <property type="entry name" value="Peptidase_M13_C"/>
</dbReference>
<dbReference type="Gene3D" id="1.10.1380.10">
    <property type="entry name" value="Neutral endopeptidase , domain2"/>
    <property type="match status" value="1"/>
</dbReference>
<sequence>MGDSRVARPSTDEETAPLLQDVSHPDETLSHPSQPSFFERISAAAKEPLNPLTKFLCVVALFFLLLSSVFIGLFAGAQHRLNSDGGGGINKPTTTTFTVTETAIRTSTLTETDINTQTQTQTQTKTTTSTAISTTTATLSVPVPVPTHPPEEKACFTPECIVLASSIISSLDVTQDPCENFYDFTNGGWMKSHPIPSDKGSIGSLELIAQRNRRILQQIFSHDSSNVFESALSIDDVTGQPDPDEETLLKKLRGLYNSCMDEDLLNARGTDPLLRVIQEVRKRFKGQVFQDGSKNKELGLTAAVAYLHSRGVSALFSVDIEGDVGDDPNRMTFLLGQPSLGLPSKEYYEDESFTELYGSVLERLLINLYDEEEALLVQEQSLEAPELTVHEERLRVWPPWPWPPWGGDDDGDDDGGDHKPVNRTEEAHKLAKKIIEFEKKVANVSLDLDILYQNPVATYNPVSISNLTDAFPQFNFPAYFATFAPRTFPSRIILDSPTFPGNLSAILADTKPSTLQAYLETRAALSLAQNLGTETEAWKAVRSLEERLRGIKPGAVGDRAEFCVAKVEDALGFAAGRFFVKEAFGGESKKKGTKVITDIIDAFKASLKRIKWMDDESAKAAAEKADAIRVKVGYPLSPNTEDPRSLVNYYSRVKIHETTFFENILSAREDDIFKSWLTLGRQQDPEAWEMYTSQVNAYFNPPANEIVFPAGILQPPVFAGNWPGYMAYGAFGQVAAHELTHAFDSAGRLFNQEGKLEPWWTNATSERYQVIQDCIVEQYSSYYVVDDQGNKVYVNGNLTSGENIGDSGLIQAFRAWQAQFEESHKAGNERLLPGLNYNRWNNCFSSHLETSGHRTLNPHLLLPEYAQILIRLIDSVSTEPYATSRSLQRRSNVPPRPS</sequence>
<dbReference type="InterPro" id="IPR042089">
    <property type="entry name" value="Peptidase_M13_dom_2"/>
</dbReference>
<dbReference type="Pfam" id="PF05649">
    <property type="entry name" value="Peptidase_M13_N"/>
    <property type="match status" value="1"/>
</dbReference>
<evidence type="ECO:0000259" key="11">
    <source>
        <dbReference type="Pfam" id="PF05649"/>
    </source>
</evidence>
<keyword evidence="7" id="KW-0482">Metalloprotease</keyword>
<dbReference type="PRINTS" id="PR00786">
    <property type="entry name" value="NEPRILYSIN"/>
</dbReference>
<accession>A0ABP1DAW9</accession>
<comment type="similarity">
    <text evidence="2">Belongs to the peptidase M13 family.</text>
</comment>
<keyword evidence="9" id="KW-0472">Membrane</keyword>
<dbReference type="SUPFAM" id="SSF55486">
    <property type="entry name" value="Metalloproteases ('zincins'), catalytic domain"/>
    <property type="match status" value="2"/>
</dbReference>
<feature type="domain" description="Peptidase M13 N-terminal" evidence="11">
    <location>
        <begin position="177"/>
        <end position="635"/>
    </location>
</feature>
<keyword evidence="13" id="KW-1185">Reference proteome</keyword>
<evidence type="ECO:0000256" key="7">
    <source>
        <dbReference type="ARBA" id="ARBA00023049"/>
    </source>
</evidence>
<evidence type="ECO:0000313" key="12">
    <source>
        <dbReference type="EMBL" id="CAL1704980.1"/>
    </source>
</evidence>
<evidence type="ECO:0000256" key="4">
    <source>
        <dbReference type="ARBA" id="ARBA00022723"/>
    </source>
</evidence>
<evidence type="ECO:0008006" key="14">
    <source>
        <dbReference type="Google" id="ProtNLM"/>
    </source>
</evidence>
<feature type="region of interest" description="Disordered" evidence="8">
    <location>
        <begin position="1"/>
        <end position="33"/>
    </location>
</feature>
<feature type="transmembrane region" description="Helical" evidence="9">
    <location>
        <begin position="55"/>
        <end position="75"/>
    </location>
</feature>
<dbReference type="InterPro" id="IPR000718">
    <property type="entry name" value="Peptidase_M13"/>
</dbReference>
<dbReference type="Gene3D" id="3.40.390.10">
    <property type="entry name" value="Collagenase (Catalytic Domain)"/>
    <property type="match status" value="1"/>
</dbReference>
<evidence type="ECO:0000256" key="5">
    <source>
        <dbReference type="ARBA" id="ARBA00022801"/>
    </source>
</evidence>
<keyword evidence="6" id="KW-0862">Zinc</keyword>
<name>A0ABP1DAW9_9APHY</name>
<evidence type="ECO:0000256" key="2">
    <source>
        <dbReference type="ARBA" id="ARBA00007357"/>
    </source>
</evidence>
<dbReference type="EMBL" id="OZ037946">
    <property type="protein sequence ID" value="CAL1704980.1"/>
    <property type="molecule type" value="Genomic_DNA"/>
</dbReference>
<evidence type="ECO:0000256" key="6">
    <source>
        <dbReference type="ARBA" id="ARBA00022833"/>
    </source>
</evidence>
<evidence type="ECO:0000256" key="8">
    <source>
        <dbReference type="SAM" id="MobiDB-lite"/>
    </source>
</evidence>
<dbReference type="InterPro" id="IPR008753">
    <property type="entry name" value="Peptidase_M13_N"/>
</dbReference>
<reference evidence="13" key="1">
    <citation type="submission" date="2024-04" db="EMBL/GenBank/DDBJ databases">
        <authorList>
            <person name="Shaw F."/>
            <person name="Minotto A."/>
        </authorList>
    </citation>
    <scope>NUCLEOTIDE SEQUENCE [LARGE SCALE GENOMIC DNA]</scope>
</reference>
<dbReference type="CDD" id="cd08662">
    <property type="entry name" value="M13"/>
    <property type="match status" value="1"/>
</dbReference>
<evidence type="ECO:0000256" key="1">
    <source>
        <dbReference type="ARBA" id="ARBA00001947"/>
    </source>
</evidence>
<keyword evidence="9" id="KW-1133">Transmembrane helix</keyword>
<dbReference type="InterPro" id="IPR024079">
    <property type="entry name" value="MetalloPept_cat_dom_sf"/>
</dbReference>
<dbReference type="PANTHER" id="PTHR11733">
    <property type="entry name" value="ZINC METALLOPROTEASE FAMILY M13 NEPRILYSIN-RELATED"/>
    <property type="match status" value="1"/>
</dbReference>
<keyword evidence="5" id="KW-0378">Hydrolase</keyword>
<keyword evidence="3" id="KW-0645">Protease</keyword>
<dbReference type="Pfam" id="PF01431">
    <property type="entry name" value="Peptidase_M13"/>
    <property type="match status" value="1"/>
</dbReference>
<evidence type="ECO:0000256" key="3">
    <source>
        <dbReference type="ARBA" id="ARBA00022670"/>
    </source>
</evidence>
<comment type="cofactor">
    <cofactor evidence="1">
        <name>Zn(2+)</name>
        <dbReference type="ChEBI" id="CHEBI:29105"/>
    </cofactor>
</comment>
<evidence type="ECO:0000256" key="9">
    <source>
        <dbReference type="SAM" id="Phobius"/>
    </source>
</evidence>
<dbReference type="PANTHER" id="PTHR11733:SF167">
    <property type="entry name" value="FI17812P1-RELATED"/>
    <property type="match status" value="1"/>
</dbReference>
<evidence type="ECO:0000313" key="13">
    <source>
        <dbReference type="Proteomes" id="UP001497453"/>
    </source>
</evidence>
<keyword evidence="9" id="KW-0812">Transmembrane</keyword>
<evidence type="ECO:0000259" key="10">
    <source>
        <dbReference type="Pfam" id="PF01431"/>
    </source>
</evidence>
<gene>
    <name evidence="12" type="ORF">GFSPODELE1_LOCUS5223</name>
</gene>
<dbReference type="PROSITE" id="PS51885">
    <property type="entry name" value="NEPRILYSIN"/>
    <property type="match status" value="1"/>
</dbReference>
<proteinExistence type="inferred from homology"/>
<feature type="domain" description="Peptidase M13 C-terminal" evidence="10">
    <location>
        <begin position="696"/>
        <end position="835"/>
    </location>
</feature>
<keyword evidence="4" id="KW-0479">Metal-binding</keyword>
<protein>
    <recommendedName>
        <fullName evidence="14">Endothelin-converting enzyme 1</fullName>
    </recommendedName>
</protein>
<organism evidence="12 13">
    <name type="scientific">Somion occarium</name>
    <dbReference type="NCBI Taxonomy" id="3059160"/>
    <lineage>
        <taxon>Eukaryota</taxon>
        <taxon>Fungi</taxon>
        <taxon>Dikarya</taxon>
        <taxon>Basidiomycota</taxon>
        <taxon>Agaricomycotina</taxon>
        <taxon>Agaricomycetes</taxon>
        <taxon>Polyporales</taxon>
        <taxon>Cerrenaceae</taxon>
        <taxon>Somion</taxon>
    </lineage>
</organism>
<dbReference type="Proteomes" id="UP001497453">
    <property type="component" value="Chromosome 3"/>
</dbReference>